<dbReference type="EMBL" id="WJQU01000002">
    <property type="protein sequence ID" value="KAJ6641444.1"/>
    <property type="molecule type" value="Genomic_DNA"/>
</dbReference>
<organism evidence="4 5">
    <name type="scientific">Pseudolycoriella hygida</name>
    <dbReference type="NCBI Taxonomy" id="35572"/>
    <lineage>
        <taxon>Eukaryota</taxon>
        <taxon>Metazoa</taxon>
        <taxon>Ecdysozoa</taxon>
        <taxon>Arthropoda</taxon>
        <taxon>Hexapoda</taxon>
        <taxon>Insecta</taxon>
        <taxon>Pterygota</taxon>
        <taxon>Neoptera</taxon>
        <taxon>Endopterygota</taxon>
        <taxon>Diptera</taxon>
        <taxon>Nematocera</taxon>
        <taxon>Sciaroidea</taxon>
        <taxon>Sciaridae</taxon>
        <taxon>Pseudolycoriella</taxon>
    </lineage>
</organism>
<keyword evidence="5" id="KW-1185">Reference proteome</keyword>
<reference evidence="4" key="1">
    <citation type="submission" date="2022-07" db="EMBL/GenBank/DDBJ databases">
        <authorList>
            <person name="Trinca V."/>
            <person name="Uliana J.V.C."/>
            <person name="Torres T.T."/>
            <person name="Ward R.J."/>
            <person name="Monesi N."/>
        </authorList>
    </citation>
    <scope>NUCLEOTIDE SEQUENCE</scope>
    <source>
        <strain evidence="4">HSMRA1968</strain>
        <tissue evidence="4">Whole embryos</tissue>
    </source>
</reference>
<feature type="domain" description="BBS2 hairpin" evidence="3">
    <location>
        <begin position="273"/>
        <end position="369"/>
    </location>
</feature>
<dbReference type="GO" id="GO:0031514">
    <property type="term" value="C:motile cilium"/>
    <property type="evidence" value="ECO:0007669"/>
    <property type="project" value="TreeGrafter"/>
</dbReference>
<evidence type="ECO:0000259" key="1">
    <source>
        <dbReference type="Pfam" id="PF14782"/>
    </source>
</evidence>
<dbReference type="InterPro" id="IPR016616">
    <property type="entry name" value="Bardet-Biedl_syndrome_2_prot"/>
</dbReference>
<dbReference type="Pfam" id="PF14782">
    <property type="entry name" value="BBS2_GAE"/>
    <property type="match status" value="1"/>
</dbReference>
<dbReference type="Pfam" id="PF23353">
    <property type="entry name" value="BBS2_hp"/>
    <property type="match status" value="1"/>
</dbReference>
<sequence>MKCSDQDELLELLTQKKVLLAEISHYESNEKINREKQNDYDGTFMSPDGVGIIPSNTRLQIAIYNNIESDTDSNIEIKIITNNTTVIRSVLLFSEGIFESETFIAYPEDRAVSRIIIPFKIPKDNCYDVNIKALVGHEDSQQYHVFELTRQLPTFSMYAIREDFHDKIQMNEIEIDHSNYVAFRVNERFQRICLWINQNFLLSNDIVPEELEDSNEIKLYMVSLYDNSNILFKFNDENQIKIVTQHMELAGTFIQSLAKFMNMENLQTEANYPQIEELISVLFRKIDGLQTSYRNLTLDMAQKKNLQKNLIVRIEDARLYRQDVLPGLYADMNKLTEDLMNSHMIRQKNFQEIQKSLQGVNVILKAASKLRVGTYASTMMQQLKEAVKMKNVEAINKTIAHGVN</sequence>
<feature type="domain" description="BBS2 platform" evidence="2">
    <location>
        <begin position="179"/>
        <end position="261"/>
    </location>
</feature>
<feature type="domain" description="BBS2 GAE" evidence="1">
    <location>
        <begin position="72"/>
        <end position="155"/>
    </location>
</feature>
<dbReference type="GO" id="GO:0034464">
    <property type="term" value="C:BBSome"/>
    <property type="evidence" value="ECO:0007669"/>
    <property type="project" value="InterPro"/>
</dbReference>
<dbReference type="GO" id="GO:1905515">
    <property type="term" value="P:non-motile cilium assembly"/>
    <property type="evidence" value="ECO:0007669"/>
    <property type="project" value="InterPro"/>
</dbReference>
<protein>
    <submittedName>
        <fullName evidence="4">Bardet-Biedl syndrome 2 protein like</fullName>
    </submittedName>
</protein>
<dbReference type="GO" id="GO:0036064">
    <property type="term" value="C:ciliary basal body"/>
    <property type="evidence" value="ECO:0007669"/>
    <property type="project" value="TreeGrafter"/>
</dbReference>
<dbReference type="OrthoDB" id="2120021at2759"/>
<gene>
    <name evidence="4" type="primary">Bbs2</name>
    <name evidence="4" type="ORF">Bhyg_06383</name>
</gene>
<dbReference type="Pfam" id="PF23350">
    <property type="entry name" value="BBS2_pf"/>
    <property type="match status" value="1"/>
</dbReference>
<dbReference type="InterPro" id="IPR055379">
    <property type="entry name" value="BBS2_pf_dom"/>
</dbReference>
<dbReference type="PANTHER" id="PTHR32465">
    <property type="entry name" value="BARDET-BIEDL SYNDROME 2 PROTEIN"/>
    <property type="match status" value="1"/>
</dbReference>
<evidence type="ECO:0000259" key="2">
    <source>
        <dbReference type="Pfam" id="PF23350"/>
    </source>
</evidence>
<dbReference type="GO" id="GO:0016020">
    <property type="term" value="C:membrane"/>
    <property type="evidence" value="ECO:0007669"/>
    <property type="project" value="TreeGrafter"/>
</dbReference>
<dbReference type="PANTHER" id="PTHR32465:SF0">
    <property type="entry name" value="BARDET-BIEDL SYNDROME 2 PROTEIN"/>
    <property type="match status" value="1"/>
</dbReference>
<evidence type="ECO:0000313" key="5">
    <source>
        <dbReference type="Proteomes" id="UP001151699"/>
    </source>
</evidence>
<dbReference type="GO" id="GO:0043005">
    <property type="term" value="C:neuron projection"/>
    <property type="evidence" value="ECO:0007669"/>
    <property type="project" value="TreeGrafter"/>
</dbReference>
<dbReference type="InterPro" id="IPR029333">
    <property type="entry name" value="BBS2_GAE_dom"/>
</dbReference>
<dbReference type="InterPro" id="IPR055380">
    <property type="entry name" value="BBS2_hp_dom"/>
</dbReference>
<evidence type="ECO:0000259" key="3">
    <source>
        <dbReference type="Pfam" id="PF23353"/>
    </source>
</evidence>
<evidence type="ECO:0000313" key="4">
    <source>
        <dbReference type="EMBL" id="KAJ6641444.1"/>
    </source>
</evidence>
<accession>A0A9Q0S1V1</accession>
<dbReference type="AlphaFoldDB" id="A0A9Q0S1V1"/>
<name>A0A9Q0S1V1_9DIPT</name>
<comment type="caution">
    <text evidence="4">The sequence shown here is derived from an EMBL/GenBank/DDBJ whole genome shotgun (WGS) entry which is preliminary data.</text>
</comment>
<dbReference type="Proteomes" id="UP001151699">
    <property type="component" value="Chromosome B"/>
</dbReference>
<proteinExistence type="predicted"/>